<organism evidence="2 3">
    <name type="scientific">Liparis tanakae</name>
    <name type="common">Tanaka's snailfish</name>
    <dbReference type="NCBI Taxonomy" id="230148"/>
    <lineage>
        <taxon>Eukaryota</taxon>
        <taxon>Metazoa</taxon>
        <taxon>Chordata</taxon>
        <taxon>Craniata</taxon>
        <taxon>Vertebrata</taxon>
        <taxon>Euteleostomi</taxon>
        <taxon>Actinopterygii</taxon>
        <taxon>Neopterygii</taxon>
        <taxon>Teleostei</taxon>
        <taxon>Neoteleostei</taxon>
        <taxon>Acanthomorphata</taxon>
        <taxon>Eupercaria</taxon>
        <taxon>Perciformes</taxon>
        <taxon>Cottioidei</taxon>
        <taxon>Cottales</taxon>
        <taxon>Liparidae</taxon>
        <taxon>Liparis</taxon>
    </lineage>
</organism>
<dbReference type="EMBL" id="SRLO01000547">
    <property type="protein sequence ID" value="TNN52446.1"/>
    <property type="molecule type" value="Genomic_DNA"/>
</dbReference>
<evidence type="ECO:0000313" key="2">
    <source>
        <dbReference type="EMBL" id="TNN52446.1"/>
    </source>
</evidence>
<evidence type="ECO:0000256" key="1">
    <source>
        <dbReference type="SAM" id="MobiDB-lite"/>
    </source>
</evidence>
<evidence type="ECO:0000313" key="3">
    <source>
        <dbReference type="Proteomes" id="UP000314294"/>
    </source>
</evidence>
<sequence length="76" mass="8231">MHSRALAAASLVSIGREELISQEAQVEPTRSALLYGASPETCTSKAEQPADYPFSHRHLDRATDRSGDAPLGGKHW</sequence>
<feature type="region of interest" description="Disordered" evidence="1">
    <location>
        <begin position="41"/>
        <end position="76"/>
    </location>
</feature>
<dbReference type="Proteomes" id="UP000314294">
    <property type="component" value="Unassembled WGS sequence"/>
</dbReference>
<keyword evidence="3" id="KW-1185">Reference proteome</keyword>
<dbReference type="AlphaFoldDB" id="A0A4Z2GG54"/>
<proteinExistence type="predicted"/>
<gene>
    <name evidence="2" type="ORF">EYF80_037346</name>
</gene>
<name>A0A4Z2GG54_9TELE</name>
<comment type="caution">
    <text evidence="2">The sequence shown here is derived from an EMBL/GenBank/DDBJ whole genome shotgun (WGS) entry which is preliminary data.</text>
</comment>
<accession>A0A4Z2GG54</accession>
<protein>
    <submittedName>
        <fullName evidence="2">Uncharacterized protein</fullName>
    </submittedName>
</protein>
<reference evidence="2 3" key="1">
    <citation type="submission" date="2019-03" db="EMBL/GenBank/DDBJ databases">
        <title>First draft genome of Liparis tanakae, snailfish: a comprehensive survey of snailfish specific genes.</title>
        <authorList>
            <person name="Kim W."/>
            <person name="Song I."/>
            <person name="Jeong J.-H."/>
            <person name="Kim D."/>
            <person name="Kim S."/>
            <person name="Ryu S."/>
            <person name="Song J.Y."/>
            <person name="Lee S.K."/>
        </authorList>
    </citation>
    <scope>NUCLEOTIDE SEQUENCE [LARGE SCALE GENOMIC DNA]</scope>
    <source>
        <tissue evidence="2">Muscle</tissue>
    </source>
</reference>